<dbReference type="KEGG" id="phs:C2L64_47900"/>
<gene>
    <name evidence="1" type="ORF">C2L64_47900</name>
</gene>
<accession>A0AAN1MQQ8</accession>
<dbReference type="EMBL" id="CP026108">
    <property type="protein sequence ID" value="AUT75967.1"/>
    <property type="molecule type" value="Genomic_DNA"/>
</dbReference>
<evidence type="ECO:0000313" key="1">
    <source>
        <dbReference type="EMBL" id="AUT75967.1"/>
    </source>
</evidence>
<organism evidence="1 2">
    <name type="scientific">Paraburkholderia hospita</name>
    <dbReference type="NCBI Taxonomy" id="169430"/>
    <lineage>
        <taxon>Bacteria</taxon>
        <taxon>Pseudomonadati</taxon>
        <taxon>Pseudomonadota</taxon>
        <taxon>Betaproteobacteria</taxon>
        <taxon>Burkholderiales</taxon>
        <taxon>Burkholderiaceae</taxon>
        <taxon>Paraburkholderia</taxon>
    </lineage>
</organism>
<dbReference type="Proteomes" id="UP000236649">
    <property type="component" value="Chromosome 4"/>
</dbReference>
<evidence type="ECO:0000313" key="2">
    <source>
        <dbReference type="Proteomes" id="UP000236649"/>
    </source>
</evidence>
<dbReference type="AlphaFoldDB" id="A0AAN1MQQ8"/>
<reference evidence="1 2" key="1">
    <citation type="submission" date="2018-01" db="EMBL/GenBank/DDBJ databases">
        <title>Species boundaries and ecological features among Paraburkholderia terrae DSMZ17804T, P. hospita DSMZ17164T and P. caribensis DSMZ13236T.</title>
        <authorList>
            <person name="Pratama A.A."/>
        </authorList>
    </citation>
    <scope>NUCLEOTIDE SEQUENCE [LARGE SCALE GENOMIC DNA]</scope>
    <source>
        <strain evidence="1 2">DSM 17164</strain>
    </source>
</reference>
<protein>
    <submittedName>
        <fullName evidence="1">Uncharacterized protein</fullName>
    </submittedName>
</protein>
<name>A0AAN1MQQ8_9BURK</name>
<proteinExistence type="predicted"/>
<sequence>MQRTYPYKGFEVAVDLEPVWEAPGGAMPSLPIGFVANVSISGKGRPNSLAFPFRVTNDNTKPFGTEAAALMAGFSTAQRLIDHTCLSDGL</sequence>